<feature type="domain" description="Quinate/shikimate 5-dehydrogenase/glutamyl-tRNA reductase" evidence="9">
    <location>
        <begin position="126"/>
        <end position="206"/>
    </location>
</feature>
<organism evidence="13 14">
    <name type="scientific">Candidatus Segetimicrobium genomatis</name>
    <dbReference type="NCBI Taxonomy" id="2569760"/>
    <lineage>
        <taxon>Bacteria</taxon>
        <taxon>Bacillati</taxon>
        <taxon>Candidatus Sysuimicrobiota</taxon>
        <taxon>Candidatus Sysuimicrobiia</taxon>
        <taxon>Candidatus Sysuimicrobiales</taxon>
        <taxon>Candidatus Segetimicrobiaceae</taxon>
        <taxon>Candidatus Segetimicrobium</taxon>
    </lineage>
</organism>
<dbReference type="EC" id="1.1.1.25" evidence="2 8"/>
<evidence type="ECO:0000256" key="7">
    <source>
        <dbReference type="ARBA" id="ARBA00049442"/>
    </source>
</evidence>
<dbReference type="GO" id="GO:0019632">
    <property type="term" value="P:shikimate metabolic process"/>
    <property type="evidence" value="ECO:0007669"/>
    <property type="project" value="InterPro"/>
</dbReference>
<feature type="binding site" evidence="8">
    <location>
        <position position="267"/>
    </location>
    <ligand>
        <name>shikimate</name>
        <dbReference type="ChEBI" id="CHEBI:36208"/>
    </ligand>
</feature>
<dbReference type="SUPFAM" id="SSF53223">
    <property type="entry name" value="Aminoacid dehydrogenase-like, N-terminal domain"/>
    <property type="match status" value="1"/>
</dbReference>
<evidence type="ECO:0000256" key="2">
    <source>
        <dbReference type="ARBA" id="ARBA00012962"/>
    </source>
</evidence>
<comment type="subunit">
    <text evidence="8">Homodimer.</text>
</comment>
<feature type="binding site" evidence="8">
    <location>
        <begin position="157"/>
        <end position="162"/>
    </location>
    <ligand>
        <name>NADP(+)</name>
        <dbReference type="ChEBI" id="CHEBI:58349"/>
    </ligand>
</feature>
<dbReference type="Proteomes" id="UP000315217">
    <property type="component" value="Unassembled WGS sequence"/>
</dbReference>
<keyword evidence="3 8" id="KW-0028">Amino-acid biosynthesis</keyword>
<dbReference type="GO" id="GO:0050661">
    <property type="term" value="F:NADP binding"/>
    <property type="evidence" value="ECO:0007669"/>
    <property type="project" value="InterPro"/>
</dbReference>
<dbReference type="GO" id="GO:0004764">
    <property type="term" value="F:shikimate 3-dehydrogenase (NADP+) activity"/>
    <property type="evidence" value="ECO:0007669"/>
    <property type="project" value="UniProtKB-UniRule"/>
</dbReference>
<dbReference type="UniPathway" id="UPA00053">
    <property type="reaction ID" value="UER00087"/>
</dbReference>
<gene>
    <name evidence="8" type="primary">aroE</name>
    <name evidence="13" type="ORF">E6G98_02060</name>
    <name evidence="12" type="ORF">E6G99_04290</name>
</gene>
<dbReference type="InterPro" id="IPR013708">
    <property type="entry name" value="Shikimate_DH-bd_N"/>
</dbReference>
<dbReference type="Pfam" id="PF01488">
    <property type="entry name" value="Shikimate_DH"/>
    <property type="match status" value="1"/>
</dbReference>
<comment type="function">
    <text evidence="8">Involved in the biosynthesis of the chorismate, which leads to the biosynthesis of aromatic amino acids. Catalyzes the reversible NADPH linked reduction of 3-dehydroshikimate (DHSA) to yield shikimate (SA).</text>
</comment>
<feature type="domain" description="Shikimate dehydrogenase substrate binding N-terminal" evidence="10">
    <location>
        <begin position="13"/>
        <end position="95"/>
    </location>
</feature>
<sequence length="298" mass="30419">MTAIDGGTTLVGVIGDPVAHSLSPRMHNAAFDALEMNWRYVAFRVAPAGLGQALRGLVALGMVGVNITIPHKESAVGLLDELDSLARQIAAVNTVRVSGGRLMGFNTDAAGVVDALTSDGGMPVSGRPCVVVGAGGGGRAAAFALAAAGASRITVLNRTERKARNLADAVHRAAPGCKVEPAPLAPETISRAVEDAEIVVHATAATMSAAMGGGGGRADWLQALARGLRQGMAVLDMVYTPAWTELLGAAKSAGAAAVSGLSMLVFQGARSFELWTGRPAPLDAMRRAVGLTELPLKR</sequence>
<comment type="catalytic activity">
    <reaction evidence="7 8">
        <text>shikimate + NADP(+) = 3-dehydroshikimate + NADPH + H(+)</text>
        <dbReference type="Rhea" id="RHEA:17737"/>
        <dbReference type="ChEBI" id="CHEBI:15378"/>
        <dbReference type="ChEBI" id="CHEBI:16630"/>
        <dbReference type="ChEBI" id="CHEBI:36208"/>
        <dbReference type="ChEBI" id="CHEBI:57783"/>
        <dbReference type="ChEBI" id="CHEBI:58349"/>
        <dbReference type="EC" id="1.1.1.25"/>
    </reaction>
</comment>
<dbReference type="HAMAP" id="MF_00222">
    <property type="entry name" value="Shikimate_DH_AroE"/>
    <property type="match status" value="1"/>
</dbReference>
<keyword evidence="6 8" id="KW-0057">Aromatic amino acid biosynthesis</keyword>
<protein>
    <recommendedName>
        <fullName evidence="2 8">Shikimate dehydrogenase (NADP(+))</fullName>
        <shortName evidence="8">SDH</shortName>
        <ecNumber evidence="2 8">1.1.1.25</ecNumber>
    </recommendedName>
</protein>
<dbReference type="NCBIfam" id="TIGR00507">
    <property type="entry name" value="aroE"/>
    <property type="match status" value="1"/>
</dbReference>
<dbReference type="GO" id="GO:0009073">
    <property type="term" value="P:aromatic amino acid family biosynthetic process"/>
    <property type="evidence" value="ECO:0007669"/>
    <property type="project" value="UniProtKB-KW"/>
</dbReference>
<dbReference type="PANTHER" id="PTHR21089">
    <property type="entry name" value="SHIKIMATE DEHYDROGENASE"/>
    <property type="match status" value="1"/>
</dbReference>
<comment type="caution">
    <text evidence="8">Lacks conserved residue(s) required for the propagation of feature annotation.</text>
</comment>
<dbReference type="Gene3D" id="3.40.50.10860">
    <property type="entry name" value="Leucine Dehydrogenase, chain A, domain 1"/>
    <property type="match status" value="1"/>
</dbReference>
<comment type="similarity">
    <text evidence="8">Belongs to the shikimate dehydrogenase family.</text>
</comment>
<dbReference type="GO" id="GO:0008652">
    <property type="term" value="P:amino acid biosynthetic process"/>
    <property type="evidence" value="ECO:0007669"/>
    <property type="project" value="UniProtKB-KW"/>
</dbReference>
<feature type="binding site" evidence="8">
    <location>
        <position position="93"/>
    </location>
    <ligand>
        <name>shikimate</name>
        <dbReference type="ChEBI" id="CHEBI:36208"/>
    </ligand>
</feature>
<dbReference type="EMBL" id="VBAJ01000095">
    <property type="protein sequence ID" value="TMJ08497.1"/>
    <property type="molecule type" value="Genomic_DNA"/>
</dbReference>
<dbReference type="Pfam" id="PF18317">
    <property type="entry name" value="SDH_C"/>
    <property type="match status" value="1"/>
</dbReference>
<evidence type="ECO:0000313" key="15">
    <source>
        <dbReference type="Proteomes" id="UP000318661"/>
    </source>
</evidence>
<comment type="pathway">
    <text evidence="1 8">Metabolic intermediate biosynthesis; chorismate biosynthesis; chorismate from D-erythrose 4-phosphate and phosphoenolpyruvate: step 4/7.</text>
</comment>
<name>A0A537LXY3_9BACT</name>
<evidence type="ECO:0000259" key="11">
    <source>
        <dbReference type="Pfam" id="PF18317"/>
    </source>
</evidence>
<evidence type="ECO:0000313" key="14">
    <source>
        <dbReference type="Proteomes" id="UP000315217"/>
    </source>
</evidence>
<comment type="caution">
    <text evidence="13">The sequence shown here is derived from an EMBL/GenBank/DDBJ whole genome shotgun (WGS) entry which is preliminary data.</text>
</comment>
<dbReference type="AlphaFoldDB" id="A0A537LXY3"/>
<evidence type="ECO:0000256" key="1">
    <source>
        <dbReference type="ARBA" id="ARBA00004871"/>
    </source>
</evidence>
<dbReference type="InterPro" id="IPR046346">
    <property type="entry name" value="Aminoacid_DH-like_N_sf"/>
</dbReference>
<dbReference type="InterPro" id="IPR041121">
    <property type="entry name" value="SDH_C"/>
</dbReference>
<feature type="binding site" evidence="8">
    <location>
        <position position="237"/>
    </location>
    <ligand>
        <name>NADP(+)</name>
        <dbReference type="ChEBI" id="CHEBI:58349"/>
    </ligand>
</feature>
<dbReference type="InterPro" id="IPR006151">
    <property type="entry name" value="Shikm_DH/Glu-tRNA_Rdtase"/>
</dbReference>
<feature type="binding site" evidence="8">
    <location>
        <begin position="21"/>
        <end position="23"/>
    </location>
    <ligand>
        <name>shikimate</name>
        <dbReference type="ChEBI" id="CHEBI:36208"/>
    </ligand>
</feature>
<evidence type="ECO:0000256" key="3">
    <source>
        <dbReference type="ARBA" id="ARBA00022605"/>
    </source>
</evidence>
<reference evidence="14 15" key="1">
    <citation type="journal article" date="2019" name="Nat. Microbiol.">
        <title>Mediterranean grassland soil C-N compound turnover is dependent on rainfall and depth, and is mediated by genomically divergent microorganisms.</title>
        <authorList>
            <person name="Diamond S."/>
            <person name="Andeer P.F."/>
            <person name="Li Z."/>
            <person name="Crits-Christoph A."/>
            <person name="Burstein D."/>
            <person name="Anantharaman K."/>
            <person name="Lane K.R."/>
            <person name="Thomas B.C."/>
            <person name="Pan C."/>
            <person name="Northen T.R."/>
            <person name="Banfield J.F."/>
        </authorList>
    </citation>
    <scope>NUCLEOTIDE SEQUENCE [LARGE SCALE GENOMIC DNA]</scope>
    <source>
        <strain evidence="13">NP_1</strain>
        <strain evidence="12">NP_2</strain>
    </source>
</reference>
<dbReference type="Gene3D" id="3.40.50.720">
    <property type="entry name" value="NAD(P)-binding Rossmann-like Domain"/>
    <property type="match status" value="1"/>
</dbReference>
<dbReference type="InterPro" id="IPR036291">
    <property type="entry name" value="NAD(P)-bd_dom_sf"/>
</dbReference>
<dbReference type="SUPFAM" id="SSF51735">
    <property type="entry name" value="NAD(P)-binding Rossmann-fold domains"/>
    <property type="match status" value="1"/>
</dbReference>
<dbReference type="InterPro" id="IPR022893">
    <property type="entry name" value="Shikimate_DH_fam"/>
</dbReference>
<evidence type="ECO:0000259" key="9">
    <source>
        <dbReference type="Pfam" id="PF01488"/>
    </source>
</evidence>
<dbReference type="Pfam" id="PF08501">
    <property type="entry name" value="Shikimate_dh_N"/>
    <property type="match status" value="1"/>
</dbReference>
<dbReference type="Proteomes" id="UP000318661">
    <property type="component" value="Unassembled WGS sequence"/>
</dbReference>
<keyword evidence="5 8" id="KW-0560">Oxidoreductase</keyword>
<feature type="binding site" evidence="8">
    <location>
        <position position="260"/>
    </location>
    <ligand>
        <name>NADP(+)</name>
        <dbReference type="ChEBI" id="CHEBI:58349"/>
    </ligand>
</feature>
<dbReference type="NCBIfam" id="NF001319">
    <property type="entry name" value="PRK00258.3-3"/>
    <property type="match status" value="1"/>
</dbReference>
<evidence type="ECO:0000256" key="5">
    <source>
        <dbReference type="ARBA" id="ARBA00023002"/>
    </source>
</evidence>
<feature type="binding site" evidence="8">
    <location>
        <position position="108"/>
    </location>
    <ligand>
        <name>shikimate</name>
        <dbReference type="ChEBI" id="CHEBI:36208"/>
    </ligand>
</feature>
<evidence type="ECO:0000313" key="12">
    <source>
        <dbReference type="EMBL" id="TMJ08497.1"/>
    </source>
</evidence>
<dbReference type="GO" id="GO:0009423">
    <property type="term" value="P:chorismate biosynthetic process"/>
    <property type="evidence" value="ECO:0007669"/>
    <property type="project" value="UniProtKB-UniRule"/>
</dbReference>
<feature type="binding site" evidence="8">
    <location>
        <position position="68"/>
    </location>
    <ligand>
        <name>shikimate</name>
        <dbReference type="ChEBI" id="CHEBI:36208"/>
    </ligand>
</feature>
<evidence type="ECO:0000256" key="8">
    <source>
        <dbReference type="HAMAP-Rule" id="MF_00222"/>
    </source>
</evidence>
<accession>A0A537LXY3</accession>
<evidence type="ECO:0000259" key="10">
    <source>
        <dbReference type="Pfam" id="PF08501"/>
    </source>
</evidence>
<dbReference type="PANTHER" id="PTHR21089:SF1">
    <property type="entry name" value="BIFUNCTIONAL 3-DEHYDROQUINATE DEHYDRATASE_SHIKIMATE DEHYDROGENASE, CHLOROPLASTIC"/>
    <property type="match status" value="1"/>
</dbReference>
<dbReference type="EMBL" id="VBAI01000014">
    <property type="protein sequence ID" value="TMJ12864.1"/>
    <property type="molecule type" value="Genomic_DNA"/>
</dbReference>
<evidence type="ECO:0000256" key="4">
    <source>
        <dbReference type="ARBA" id="ARBA00022857"/>
    </source>
</evidence>
<feature type="domain" description="SDH C-terminal" evidence="11">
    <location>
        <begin position="260"/>
        <end position="289"/>
    </location>
</feature>
<feature type="active site" description="Proton acceptor" evidence="8">
    <location>
        <position position="72"/>
    </location>
</feature>
<proteinExistence type="inferred from homology"/>
<evidence type="ECO:0000256" key="6">
    <source>
        <dbReference type="ARBA" id="ARBA00023141"/>
    </source>
</evidence>
<evidence type="ECO:0000313" key="13">
    <source>
        <dbReference type="EMBL" id="TMJ12864.1"/>
    </source>
</evidence>
<feature type="binding site" evidence="8">
    <location>
        <position position="239"/>
    </location>
    <ligand>
        <name>shikimate</name>
        <dbReference type="ChEBI" id="CHEBI:36208"/>
    </ligand>
</feature>
<keyword evidence="4 8" id="KW-0521">NADP</keyword>
<dbReference type="InterPro" id="IPR011342">
    <property type="entry name" value="Shikimate_DH"/>
</dbReference>